<sequence length="855" mass="94226">MSASDALSALKTLYDVANKVKDNKDELIRLSKRIEHIVNTIEESKERDVIRPDEYNDALTSISNLITRTQKVAQRLLKRNLGDRTWNVSEIVMELRRLNEDVHSYLSVHTVRTLDLIHTSNVEKQAVLANNVEEVMIKVAELDLFLRTRIGDGWAPSIQLQAQANFIKSRALTPPPPILHDGHLFERSLPGADSTEESLLPPRLPPSTFVDTFSQDTLVPTAAQSELDTVNFKDLVQSGKLTVKVTGLKLRNSNDLSSNSCDLQVKANASQDDIWDAIKNAGFLSPNRLYEEPELCITVTDGNSDYDASSPGGLKVNRFEPLLWWWNKYTSYHGLAPTTTPGHTIAQLKNDHTTMRKTGVDVAGVTFLFHRTLRVPDTGINKLPASLGVFPLLPVDSLSRSVPSILRNRGGFLMPMFRREAMWVAFSQSETTGAGAAVKISVGGVNALSGISTSSLEPPKFRAGQDYIVAGKQPWLDGIVSGSGVVRQFVAADLGSGYTVEEQVTGKAEFGGFQFDIFPRRPGVDGRFANHAGQELESISSPSELKLLNGNQLILKRPRDSTRFEPRNEWSLADYKRRVSPTATIEAWYEPSRSATGVFSSNARDFEFCTVSGGSLIISDNSFRLGFAAGGQIAQKIYKDENSPRVYDEQHGHRFHVHVVTPELWETITGILPPITPITRDMYTRRGVNWYTIFDDYVDSITTVSEALSNVLSVTQLDGLNLASPAESQSENLIDPDVPPGCSLHPNAMSSCVFRPCGHLACTNCLGSAMLAGSKCSKCRVGVEKFVGMQTPLPVISQNTESIHQAGEWSVKETERLAATAADSNTVIIIHHLQNRPSPLYSLGTLNTRKRAKEL</sequence>
<dbReference type="InterPro" id="IPR036537">
    <property type="entry name" value="Adaptor_Cbl_N_dom_sf"/>
</dbReference>
<keyword evidence="2" id="KW-1185">Reference proteome</keyword>
<accession>B0DCB5</accession>
<proteinExistence type="predicted"/>
<evidence type="ECO:0000313" key="1">
    <source>
        <dbReference type="EMBL" id="EDR07869.1"/>
    </source>
</evidence>
<protein>
    <submittedName>
        <fullName evidence="1">Predicted protein</fullName>
    </submittedName>
</protein>
<dbReference type="GeneID" id="6077339"/>
<dbReference type="InterPro" id="IPR059179">
    <property type="entry name" value="MLKL-like_MCAfunc"/>
</dbReference>
<dbReference type="GO" id="GO:0007166">
    <property type="term" value="P:cell surface receptor signaling pathway"/>
    <property type="evidence" value="ECO:0007669"/>
    <property type="project" value="InterPro"/>
</dbReference>
<dbReference type="AlphaFoldDB" id="B0DCB5"/>
<evidence type="ECO:0000313" key="2">
    <source>
        <dbReference type="Proteomes" id="UP000001194"/>
    </source>
</evidence>
<dbReference type="CDD" id="cd21037">
    <property type="entry name" value="MLKL_NTD"/>
    <property type="match status" value="1"/>
</dbReference>
<organism evidence="2">
    <name type="scientific">Laccaria bicolor (strain S238N-H82 / ATCC MYA-4686)</name>
    <name type="common">Bicoloured deceiver</name>
    <name type="synonym">Laccaria laccata var. bicolor</name>
    <dbReference type="NCBI Taxonomy" id="486041"/>
    <lineage>
        <taxon>Eukaryota</taxon>
        <taxon>Fungi</taxon>
        <taxon>Dikarya</taxon>
        <taxon>Basidiomycota</taxon>
        <taxon>Agaricomycotina</taxon>
        <taxon>Agaricomycetes</taxon>
        <taxon>Agaricomycetidae</taxon>
        <taxon>Agaricales</taxon>
        <taxon>Agaricineae</taxon>
        <taxon>Hydnangiaceae</taxon>
        <taxon>Laccaria</taxon>
    </lineage>
</organism>
<reference evidence="1 2" key="1">
    <citation type="journal article" date="2008" name="Nature">
        <title>The genome of Laccaria bicolor provides insights into mycorrhizal symbiosis.</title>
        <authorList>
            <person name="Martin F."/>
            <person name="Aerts A."/>
            <person name="Ahren D."/>
            <person name="Brun A."/>
            <person name="Danchin E.G.J."/>
            <person name="Duchaussoy F."/>
            <person name="Gibon J."/>
            <person name="Kohler A."/>
            <person name="Lindquist E."/>
            <person name="Pereda V."/>
            <person name="Salamov A."/>
            <person name="Shapiro H.J."/>
            <person name="Wuyts J."/>
            <person name="Blaudez D."/>
            <person name="Buee M."/>
            <person name="Brokstein P."/>
            <person name="Canbaeck B."/>
            <person name="Cohen D."/>
            <person name="Courty P.E."/>
            <person name="Coutinho P.M."/>
            <person name="Delaruelle C."/>
            <person name="Detter J.C."/>
            <person name="Deveau A."/>
            <person name="DiFazio S."/>
            <person name="Duplessis S."/>
            <person name="Fraissinet-Tachet L."/>
            <person name="Lucic E."/>
            <person name="Frey-Klett P."/>
            <person name="Fourrey C."/>
            <person name="Feussner I."/>
            <person name="Gay G."/>
            <person name="Grimwood J."/>
            <person name="Hoegger P.J."/>
            <person name="Jain P."/>
            <person name="Kilaru S."/>
            <person name="Labbe J."/>
            <person name="Lin Y.C."/>
            <person name="Legue V."/>
            <person name="Le Tacon F."/>
            <person name="Marmeisse R."/>
            <person name="Melayah D."/>
            <person name="Montanini B."/>
            <person name="Muratet M."/>
            <person name="Nehls U."/>
            <person name="Niculita-Hirzel H."/>
            <person name="Oudot-Le Secq M.P."/>
            <person name="Peter M."/>
            <person name="Quesneville H."/>
            <person name="Rajashekar B."/>
            <person name="Reich M."/>
            <person name="Rouhier N."/>
            <person name="Schmutz J."/>
            <person name="Yin T."/>
            <person name="Chalot M."/>
            <person name="Henrissat B."/>
            <person name="Kuees U."/>
            <person name="Lucas S."/>
            <person name="Van de Peer Y."/>
            <person name="Podila G.K."/>
            <person name="Polle A."/>
            <person name="Pukkila P.J."/>
            <person name="Richardson P.M."/>
            <person name="Rouze P."/>
            <person name="Sanders I.R."/>
            <person name="Stajich J.E."/>
            <person name="Tunlid A."/>
            <person name="Tuskan G."/>
            <person name="Grigoriev I.V."/>
        </authorList>
    </citation>
    <scope>NUCLEOTIDE SEQUENCE [LARGE SCALE GENOMIC DNA]</scope>
    <source>
        <strain evidence="2">S238N-H82 / ATCC MYA-4686</strain>
    </source>
</reference>
<dbReference type="EMBL" id="DS547103">
    <property type="protein sequence ID" value="EDR07869.1"/>
    <property type="molecule type" value="Genomic_DNA"/>
</dbReference>
<gene>
    <name evidence="1" type="ORF">LACBIDRAFT_298133</name>
</gene>
<dbReference type="Proteomes" id="UP000001194">
    <property type="component" value="Unassembled WGS sequence"/>
</dbReference>
<dbReference type="KEGG" id="lbc:LACBIDRAFT_298133"/>
<dbReference type="RefSeq" id="XP_001881658.1">
    <property type="nucleotide sequence ID" value="XM_001881623.1"/>
</dbReference>
<dbReference type="HOGENOM" id="CLU_007317_0_0_1"/>
<name>B0DCB5_LACBS</name>
<dbReference type="OrthoDB" id="428577at2759"/>
<dbReference type="InParanoid" id="B0DCB5"/>
<dbReference type="Gene3D" id="1.20.930.20">
    <property type="entry name" value="Adaptor protein Cbl, N-terminal domain"/>
    <property type="match status" value="1"/>
</dbReference>